<evidence type="ECO:0000313" key="2">
    <source>
        <dbReference type="EMBL" id="HIU53310.1"/>
    </source>
</evidence>
<keyword evidence="1" id="KW-1133">Transmembrane helix</keyword>
<reference evidence="2" key="1">
    <citation type="submission" date="2020-10" db="EMBL/GenBank/DDBJ databases">
        <authorList>
            <person name="Gilroy R."/>
        </authorList>
    </citation>
    <scope>NUCLEOTIDE SEQUENCE</scope>
    <source>
        <strain evidence="2">ChiW3-316</strain>
    </source>
</reference>
<name>A0A9D1M457_9PROT</name>
<organism evidence="2 3">
    <name type="scientific">Candidatus Scatocola faecipullorum</name>
    <dbReference type="NCBI Taxonomy" id="2840917"/>
    <lineage>
        <taxon>Bacteria</taxon>
        <taxon>Pseudomonadati</taxon>
        <taxon>Pseudomonadota</taxon>
        <taxon>Alphaproteobacteria</taxon>
        <taxon>Rhodospirillales</taxon>
        <taxon>Rhodospirillaceae</taxon>
        <taxon>Rhodospirillaceae incertae sedis</taxon>
        <taxon>Candidatus Scatocola</taxon>
    </lineage>
</organism>
<accession>A0A9D1M457</accession>
<protein>
    <submittedName>
        <fullName evidence="2">Uncharacterized protein</fullName>
    </submittedName>
</protein>
<dbReference type="Proteomes" id="UP000824107">
    <property type="component" value="Unassembled WGS sequence"/>
</dbReference>
<gene>
    <name evidence="2" type="ORF">IAD20_04430</name>
</gene>
<sequence>MAKNRFLEIFQGRNGQMSAKRVFGGIFCISCITAAFLYYPFETVCFLGGSGLSLLGAGLAERKK</sequence>
<comment type="caution">
    <text evidence="2">The sequence shown here is derived from an EMBL/GenBank/DDBJ whole genome shotgun (WGS) entry which is preliminary data.</text>
</comment>
<dbReference type="AlphaFoldDB" id="A0A9D1M457"/>
<dbReference type="EMBL" id="DVNC01000028">
    <property type="protein sequence ID" value="HIU53310.1"/>
    <property type="molecule type" value="Genomic_DNA"/>
</dbReference>
<evidence type="ECO:0000313" key="3">
    <source>
        <dbReference type="Proteomes" id="UP000824107"/>
    </source>
</evidence>
<reference evidence="2" key="2">
    <citation type="journal article" date="2021" name="PeerJ">
        <title>Extensive microbial diversity within the chicken gut microbiome revealed by metagenomics and culture.</title>
        <authorList>
            <person name="Gilroy R."/>
            <person name="Ravi A."/>
            <person name="Getino M."/>
            <person name="Pursley I."/>
            <person name="Horton D.L."/>
            <person name="Alikhan N.F."/>
            <person name="Baker D."/>
            <person name="Gharbi K."/>
            <person name="Hall N."/>
            <person name="Watson M."/>
            <person name="Adriaenssens E.M."/>
            <person name="Foster-Nyarko E."/>
            <person name="Jarju S."/>
            <person name="Secka A."/>
            <person name="Antonio M."/>
            <person name="Oren A."/>
            <person name="Chaudhuri R.R."/>
            <person name="La Ragione R."/>
            <person name="Hildebrand F."/>
            <person name="Pallen M.J."/>
        </authorList>
    </citation>
    <scope>NUCLEOTIDE SEQUENCE</scope>
    <source>
        <strain evidence="2">ChiW3-316</strain>
    </source>
</reference>
<keyword evidence="1" id="KW-0812">Transmembrane</keyword>
<feature type="transmembrane region" description="Helical" evidence="1">
    <location>
        <begin position="21"/>
        <end position="41"/>
    </location>
</feature>
<proteinExistence type="predicted"/>
<keyword evidence="1" id="KW-0472">Membrane</keyword>
<evidence type="ECO:0000256" key="1">
    <source>
        <dbReference type="SAM" id="Phobius"/>
    </source>
</evidence>